<dbReference type="InterPro" id="IPR017850">
    <property type="entry name" value="Alkaline_phosphatase_core_sf"/>
</dbReference>
<feature type="transmembrane region" description="Helical" evidence="8">
    <location>
        <begin position="41"/>
        <end position="59"/>
    </location>
</feature>
<keyword evidence="4" id="KW-0808">Transferase</keyword>
<feature type="domain" description="Phosphatidic acid phosphatase type 2/haloperoxidase" evidence="10">
    <location>
        <begin position="80"/>
        <end position="209"/>
    </location>
</feature>
<dbReference type="Pfam" id="PF01569">
    <property type="entry name" value="PAP2"/>
    <property type="match status" value="1"/>
</dbReference>
<comment type="caution">
    <text evidence="12">The sequence shown here is derived from an EMBL/GenBank/DDBJ whole genome shotgun (WGS) entry which is preliminary data.</text>
</comment>
<name>A0ABS2DT01_9BURK</name>
<dbReference type="Proteomes" id="UP000715095">
    <property type="component" value="Unassembled WGS sequence"/>
</dbReference>
<feature type="transmembrane region" description="Helical" evidence="8">
    <location>
        <begin position="332"/>
        <end position="354"/>
    </location>
</feature>
<dbReference type="Pfam" id="PF08019">
    <property type="entry name" value="EptA_B_N"/>
    <property type="match status" value="1"/>
</dbReference>
<feature type="transmembrane region" description="Helical" evidence="8">
    <location>
        <begin position="259"/>
        <end position="282"/>
    </location>
</feature>
<feature type="domain" description="Sulfatase N-terminal" evidence="9">
    <location>
        <begin position="461"/>
        <end position="752"/>
    </location>
</feature>
<evidence type="ECO:0000313" key="12">
    <source>
        <dbReference type="EMBL" id="MBM6704475.1"/>
    </source>
</evidence>
<proteinExistence type="predicted"/>
<evidence type="ECO:0000259" key="9">
    <source>
        <dbReference type="Pfam" id="PF00884"/>
    </source>
</evidence>
<dbReference type="SUPFAM" id="SSF53649">
    <property type="entry name" value="Alkaline phosphatase-like"/>
    <property type="match status" value="1"/>
</dbReference>
<dbReference type="InterPro" id="IPR000917">
    <property type="entry name" value="Sulfatase_N"/>
</dbReference>
<evidence type="ECO:0000256" key="4">
    <source>
        <dbReference type="ARBA" id="ARBA00022679"/>
    </source>
</evidence>
<feature type="domain" description="Phosphoethanolamine transferase N-terminal" evidence="11">
    <location>
        <begin position="275"/>
        <end position="432"/>
    </location>
</feature>
<dbReference type="CDD" id="cd03396">
    <property type="entry name" value="PAP2_like_6"/>
    <property type="match status" value="1"/>
</dbReference>
<evidence type="ECO:0000256" key="1">
    <source>
        <dbReference type="ARBA" id="ARBA00004429"/>
    </source>
</evidence>
<dbReference type="Pfam" id="PF00884">
    <property type="entry name" value="Sulfatase"/>
    <property type="match status" value="1"/>
</dbReference>
<keyword evidence="5 8" id="KW-0812">Transmembrane</keyword>
<gene>
    <name evidence="12" type="ORF">H6A60_08275</name>
</gene>
<comment type="subcellular location">
    <subcellularLocation>
        <location evidence="1">Cell inner membrane</location>
        <topology evidence="1">Multi-pass membrane protein</topology>
    </subcellularLocation>
</comment>
<dbReference type="InterPro" id="IPR036938">
    <property type="entry name" value="PAP2/HPO_sf"/>
</dbReference>
<feature type="transmembrane region" description="Helical" evidence="8">
    <location>
        <begin position="216"/>
        <end position="239"/>
    </location>
</feature>
<evidence type="ECO:0000256" key="5">
    <source>
        <dbReference type="ARBA" id="ARBA00022692"/>
    </source>
</evidence>
<keyword evidence="3" id="KW-0997">Cell inner membrane</keyword>
<keyword evidence="2" id="KW-1003">Cell membrane</keyword>
<dbReference type="Gene3D" id="3.40.720.10">
    <property type="entry name" value="Alkaline Phosphatase, subunit A"/>
    <property type="match status" value="1"/>
</dbReference>
<feature type="transmembrane region" description="Helical" evidence="8">
    <location>
        <begin position="133"/>
        <end position="151"/>
    </location>
</feature>
<evidence type="ECO:0000313" key="13">
    <source>
        <dbReference type="Proteomes" id="UP000715095"/>
    </source>
</evidence>
<reference evidence="12 13" key="1">
    <citation type="journal article" date="2021" name="Sci. Rep.">
        <title>The distribution of antibiotic resistance genes in chicken gut microbiota commensals.</title>
        <authorList>
            <person name="Juricova H."/>
            <person name="Matiasovicova J."/>
            <person name="Kubasova T."/>
            <person name="Cejkova D."/>
            <person name="Rychlik I."/>
        </authorList>
    </citation>
    <scope>NUCLEOTIDE SEQUENCE [LARGE SCALE GENOMIC DNA]</scope>
    <source>
        <strain evidence="12 13">An829</strain>
    </source>
</reference>
<dbReference type="EMBL" id="JACJJC010000012">
    <property type="protein sequence ID" value="MBM6704475.1"/>
    <property type="molecule type" value="Genomic_DNA"/>
</dbReference>
<accession>A0ABS2DT01</accession>
<sequence>MVFFAPHSLDVAISKPFFNGSSWPWYGVDLFSTVFHKGLKAVPIVIALGAIGFLVEAVFARRKGRAPYAARWFSNPEKRLLYLLAGMAASVLLVWWLKGTTGVSCPWDAKPFGGNRIIVDPSFSLFFRSGNCWPAGHAGTGFCLFSLYFMLRDEHPRAARFGFAFAMLMGILCGTTRLMQGAHFASHNIATMLIDWLVCAGIYAQMFARGTINKNIRAAFTSPMGLPAAIVLTALWWTFVFDIPLAKQLLERAGSDQLLFLFGTLAAFFFVGAALLTLMSALPKPLFRLMAALFALCGATGFTGAMLYGVIFTPDMVRNFIATDVREASQYLGVRTTAIFLFAAVPPLWAAWLAGRGAKGECAAGSRLARLGKSLKTGAKRTLGALVFLAMGVGIIFLNFQTFAGVMREDKTLRYQIAPVNVIYSGIRTLATDASPDAKRVRAVVDPTPVLATKSEKPTLFVVFVGETTRSANWQLSGYERATNPKLSTVKDLISFPRVAACGTSTDVSLPCMMNRIGRSDYDRKRILAEEALPDVLKRAGAEVLWIDNQSGCKGVCAGVPSRRPTADDKNCPDGVCYDAVFTSEIARAAADLKPGSTTVLFLHMYGSHGPAYFKGSPDERKVFRPECTAADLSSCPIEDIRNAYDNSVIETDSVLADAIGVLRKAAEEKGVNTGMLWVSDHGESLGENGLFLHGAPYMMAPDEQLVVPMVMWFSDAFAETYGVDRAALAERAKKDATHEHLYSTVLGLLNVESKTYRKAFDLTEGD</sequence>
<dbReference type="InterPro" id="IPR058130">
    <property type="entry name" value="PEA_transf_C"/>
</dbReference>
<keyword evidence="6 8" id="KW-1133">Transmembrane helix</keyword>
<keyword evidence="7 8" id="KW-0472">Membrane</keyword>
<organism evidence="12 13">
    <name type="scientific">Sutterella massiliensis</name>
    <dbReference type="NCBI Taxonomy" id="1816689"/>
    <lineage>
        <taxon>Bacteria</taxon>
        <taxon>Pseudomonadati</taxon>
        <taxon>Pseudomonadota</taxon>
        <taxon>Betaproteobacteria</taxon>
        <taxon>Burkholderiales</taxon>
        <taxon>Sutterellaceae</taxon>
        <taxon>Sutterella</taxon>
    </lineage>
</organism>
<evidence type="ECO:0000256" key="7">
    <source>
        <dbReference type="ARBA" id="ARBA00023136"/>
    </source>
</evidence>
<dbReference type="InterPro" id="IPR000326">
    <property type="entry name" value="PAP2/HPO"/>
</dbReference>
<evidence type="ECO:0000256" key="6">
    <source>
        <dbReference type="ARBA" id="ARBA00022989"/>
    </source>
</evidence>
<dbReference type="PANTHER" id="PTHR30443:SF0">
    <property type="entry name" value="PHOSPHOETHANOLAMINE TRANSFERASE EPTA"/>
    <property type="match status" value="1"/>
</dbReference>
<evidence type="ECO:0000259" key="11">
    <source>
        <dbReference type="Pfam" id="PF08019"/>
    </source>
</evidence>
<feature type="transmembrane region" description="Helical" evidence="8">
    <location>
        <begin position="158"/>
        <end position="179"/>
    </location>
</feature>
<evidence type="ECO:0000256" key="3">
    <source>
        <dbReference type="ARBA" id="ARBA00022519"/>
    </source>
</evidence>
<dbReference type="CDD" id="cd16017">
    <property type="entry name" value="LptA"/>
    <property type="match status" value="1"/>
</dbReference>
<feature type="transmembrane region" description="Helical" evidence="8">
    <location>
        <begin position="383"/>
        <end position="404"/>
    </location>
</feature>
<feature type="transmembrane region" description="Helical" evidence="8">
    <location>
        <begin position="289"/>
        <end position="312"/>
    </location>
</feature>
<protein>
    <submittedName>
        <fullName evidence="12">Sulfatase-like hydrolase/transferase</fullName>
    </submittedName>
</protein>
<dbReference type="SUPFAM" id="SSF48317">
    <property type="entry name" value="Acid phosphatase/Vanadium-dependent haloperoxidase"/>
    <property type="match status" value="1"/>
</dbReference>
<dbReference type="InterPro" id="IPR012549">
    <property type="entry name" value="EptA-like_N"/>
</dbReference>
<evidence type="ECO:0000256" key="2">
    <source>
        <dbReference type="ARBA" id="ARBA00022475"/>
    </source>
</evidence>
<evidence type="ECO:0000259" key="10">
    <source>
        <dbReference type="Pfam" id="PF01569"/>
    </source>
</evidence>
<feature type="transmembrane region" description="Helical" evidence="8">
    <location>
        <begin position="80"/>
        <end position="97"/>
    </location>
</feature>
<evidence type="ECO:0000256" key="8">
    <source>
        <dbReference type="SAM" id="Phobius"/>
    </source>
</evidence>
<keyword evidence="13" id="KW-1185">Reference proteome</keyword>
<dbReference type="PANTHER" id="PTHR30443">
    <property type="entry name" value="INNER MEMBRANE PROTEIN"/>
    <property type="match status" value="1"/>
</dbReference>
<feature type="transmembrane region" description="Helical" evidence="8">
    <location>
        <begin position="185"/>
        <end position="204"/>
    </location>
</feature>
<dbReference type="InterPro" id="IPR040423">
    <property type="entry name" value="PEA_transferase"/>
</dbReference>